<evidence type="ECO:0000313" key="7">
    <source>
        <dbReference type="Proteomes" id="UP000198703"/>
    </source>
</evidence>
<dbReference type="GO" id="GO:0006310">
    <property type="term" value="P:DNA recombination"/>
    <property type="evidence" value="ECO:0007669"/>
    <property type="project" value="UniProtKB-KW"/>
</dbReference>
<dbReference type="PANTHER" id="PTHR35004:SF7">
    <property type="entry name" value="INTEGRASE PROTEIN"/>
    <property type="match status" value="1"/>
</dbReference>
<dbReference type="STRING" id="89524.SAMN05444370_12025"/>
<evidence type="ECO:0000259" key="5">
    <source>
        <dbReference type="PROSITE" id="PS50531"/>
    </source>
</evidence>
<dbReference type="Proteomes" id="UP000198703">
    <property type="component" value="Unassembled WGS sequence"/>
</dbReference>
<name>A0A1H4FAQ8_9RHOB</name>
<keyword evidence="2" id="KW-0815">Transposition</keyword>
<dbReference type="GO" id="GO:0003677">
    <property type="term" value="F:DNA binding"/>
    <property type="evidence" value="ECO:0007669"/>
    <property type="project" value="UniProtKB-KW"/>
</dbReference>
<dbReference type="GO" id="GO:0032196">
    <property type="term" value="P:transposition"/>
    <property type="evidence" value="ECO:0007669"/>
    <property type="project" value="UniProtKB-KW"/>
</dbReference>
<evidence type="ECO:0000256" key="3">
    <source>
        <dbReference type="ARBA" id="ARBA00023125"/>
    </source>
</evidence>
<evidence type="ECO:0000256" key="2">
    <source>
        <dbReference type="ARBA" id="ARBA00022578"/>
    </source>
</evidence>
<protein>
    <recommendedName>
        <fullName evidence="5">HTH IS21-type domain-containing protein</fullName>
    </recommendedName>
</protein>
<evidence type="ECO:0000313" key="6">
    <source>
        <dbReference type="EMBL" id="SEA94281.1"/>
    </source>
</evidence>
<keyword evidence="4" id="KW-0233">DNA recombination</keyword>
<accession>A0A1H4FAQ8</accession>
<dbReference type="InterPro" id="IPR017894">
    <property type="entry name" value="HTH_IS21_transposase_type"/>
</dbReference>
<dbReference type="PANTHER" id="PTHR35004">
    <property type="entry name" value="TRANSPOSASE RV3428C-RELATED"/>
    <property type="match status" value="1"/>
</dbReference>
<sequence length="195" mass="21663">MALREQPPIREIARRTGLSRNTIRKYLKSGAVEPKFATPERPSKLDPFAEKLASWLKTEAAKGRKQRRTAKQLHADLVALGFTGSYGRVSAFAREWRAGRQREEQTAGRGIFVPLLFRPGEAFQFDWSEDFVIIGGERTKLQVAHMKLSHSRAFVARGPICFRPTRCCSTPTGAGSAFSAASRPGGSTTVRRISD</sequence>
<reference evidence="6 7" key="1">
    <citation type="submission" date="2016-10" db="EMBL/GenBank/DDBJ databases">
        <authorList>
            <person name="de Groot N.N."/>
        </authorList>
    </citation>
    <scope>NUCLEOTIDE SEQUENCE [LARGE SCALE GENOMIC DNA]</scope>
    <source>
        <strain evidence="6 7">DSM 15345</strain>
    </source>
</reference>
<dbReference type="PROSITE" id="PS50531">
    <property type="entry name" value="HTH_IS21"/>
    <property type="match status" value="1"/>
</dbReference>
<organism evidence="6 7">
    <name type="scientific">Rubrimonas cliftonensis</name>
    <dbReference type="NCBI Taxonomy" id="89524"/>
    <lineage>
        <taxon>Bacteria</taxon>
        <taxon>Pseudomonadati</taxon>
        <taxon>Pseudomonadota</taxon>
        <taxon>Alphaproteobacteria</taxon>
        <taxon>Rhodobacterales</taxon>
        <taxon>Paracoccaceae</taxon>
        <taxon>Rubrimonas</taxon>
    </lineage>
</organism>
<proteinExistence type="inferred from homology"/>
<comment type="similarity">
    <text evidence="1">Belongs to the transposase IS21/IS408/IS1162 family.</text>
</comment>
<keyword evidence="7" id="KW-1185">Reference proteome</keyword>
<evidence type="ECO:0000256" key="4">
    <source>
        <dbReference type="ARBA" id="ARBA00023172"/>
    </source>
</evidence>
<gene>
    <name evidence="6" type="ORF">SAMN05444370_12025</name>
</gene>
<feature type="domain" description="HTH IS21-type" evidence="5">
    <location>
        <begin position="1"/>
        <end position="56"/>
    </location>
</feature>
<dbReference type="EMBL" id="FNQM01000020">
    <property type="protein sequence ID" value="SEA94281.1"/>
    <property type="molecule type" value="Genomic_DNA"/>
</dbReference>
<evidence type="ECO:0000256" key="1">
    <source>
        <dbReference type="ARBA" id="ARBA00009277"/>
    </source>
</evidence>
<keyword evidence="3" id="KW-0238">DNA-binding</keyword>
<dbReference type="AlphaFoldDB" id="A0A1H4FAQ8"/>